<dbReference type="InterPro" id="IPR018062">
    <property type="entry name" value="HTH_AraC-typ_CS"/>
</dbReference>
<evidence type="ECO:0000256" key="4">
    <source>
        <dbReference type="ARBA" id="ARBA00023163"/>
    </source>
</evidence>
<dbReference type="InterPro" id="IPR003313">
    <property type="entry name" value="AraC-bd"/>
</dbReference>
<dbReference type="PROSITE" id="PS00041">
    <property type="entry name" value="HTH_ARAC_FAMILY_1"/>
    <property type="match status" value="1"/>
</dbReference>
<dbReference type="InterPro" id="IPR009057">
    <property type="entry name" value="Homeodomain-like_sf"/>
</dbReference>
<evidence type="ECO:0000313" key="6">
    <source>
        <dbReference type="EMBL" id="ABC20945.1"/>
    </source>
</evidence>
<accession>Q2RY50</accession>
<protein>
    <submittedName>
        <fullName evidence="6">Transcriptional regulator, AraC family</fullName>
    </submittedName>
</protein>
<dbReference type="Pfam" id="PF12833">
    <property type="entry name" value="HTH_18"/>
    <property type="match status" value="1"/>
</dbReference>
<dbReference type="FunFam" id="1.10.10.60:FF:000132">
    <property type="entry name" value="AraC family transcriptional regulator"/>
    <property type="match status" value="1"/>
</dbReference>
<gene>
    <name evidence="6" type="ordered locus">Rru_A0140</name>
</gene>
<dbReference type="Pfam" id="PF02311">
    <property type="entry name" value="AraC_binding"/>
    <property type="match status" value="1"/>
</dbReference>
<organism evidence="6 7">
    <name type="scientific">Rhodospirillum rubrum (strain ATCC 11170 / ATH 1.1.1 / DSM 467 / LMG 4362 / NCIMB 8255 / S1)</name>
    <dbReference type="NCBI Taxonomy" id="269796"/>
    <lineage>
        <taxon>Bacteria</taxon>
        <taxon>Pseudomonadati</taxon>
        <taxon>Pseudomonadota</taxon>
        <taxon>Alphaproteobacteria</taxon>
        <taxon>Rhodospirillales</taxon>
        <taxon>Rhodospirillaceae</taxon>
        <taxon>Rhodospirillum</taxon>
    </lineage>
</organism>
<dbReference type="STRING" id="269796.Rru_A0140"/>
<keyword evidence="1" id="KW-0678">Repressor</keyword>
<keyword evidence="7" id="KW-1185">Reference proteome</keyword>
<dbReference type="SUPFAM" id="SSF51182">
    <property type="entry name" value="RmlC-like cupins"/>
    <property type="match status" value="1"/>
</dbReference>
<dbReference type="EMBL" id="CP000230">
    <property type="protein sequence ID" value="ABC20945.1"/>
    <property type="molecule type" value="Genomic_DNA"/>
</dbReference>
<feature type="domain" description="HTH araC/xylS-type" evidence="5">
    <location>
        <begin position="159"/>
        <end position="256"/>
    </location>
</feature>
<dbReference type="PANTHER" id="PTHR11019:SF159">
    <property type="entry name" value="TRANSCRIPTIONAL REGULATOR-RELATED"/>
    <property type="match status" value="1"/>
</dbReference>
<keyword evidence="2" id="KW-0805">Transcription regulation</keyword>
<dbReference type="InterPro" id="IPR018060">
    <property type="entry name" value="HTH_AraC"/>
</dbReference>
<evidence type="ECO:0000256" key="3">
    <source>
        <dbReference type="ARBA" id="ARBA00023125"/>
    </source>
</evidence>
<dbReference type="SUPFAM" id="SSF46689">
    <property type="entry name" value="Homeodomain-like"/>
    <property type="match status" value="1"/>
</dbReference>
<dbReference type="KEGG" id="rru:Rru_A0140"/>
<keyword evidence="4" id="KW-0804">Transcription</keyword>
<dbReference type="SMART" id="SM00342">
    <property type="entry name" value="HTH_ARAC"/>
    <property type="match status" value="1"/>
</dbReference>
<dbReference type="InterPro" id="IPR011051">
    <property type="entry name" value="RmlC_Cupin_sf"/>
</dbReference>
<dbReference type="PROSITE" id="PS01124">
    <property type="entry name" value="HTH_ARAC_FAMILY_2"/>
    <property type="match status" value="1"/>
</dbReference>
<dbReference type="AlphaFoldDB" id="Q2RY50"/>
<name>Q2RY50_RHORT</name>
<reference evidence="6 7" key="1">
    <citation type="journal article" date="2011" name="Stand. Genomic Sci.">
        <title>Complete genome sequence of Rhodospirillum rubrum type strain (S1).</title>
        <authorList>
            <person name="Munk A.C."/>
            <person name="Copeland A."/>
            <person name="Lucas S."/>
            <person name="Lapidus A."/>
            <person name="Del Rio T.G."/>
            <person name="Barry K."/>
            <person name="Detter J.C."/>
            <person name="Hammon N."/>
            <person name="Israni S."/>
            <person name="Pitluck S."/>
            <person name="Brettin T."/>
            <person name="Bruce D."/>
            <person name="Han C."/>
            <person name="Tapia R."/>
            <person name="Gilna P."/>
            <person name="Schmutz J."/>
            <person name="Larimer F."/>
            <person name="Land M."/>
            <person name="Kyrpides N.C."/>
            <person name="Mavromatis K."/>
            <person name="Richardson P."/>
            <person name="Rohde M."/>
            <person name="Goker M."/>
            <person name="Klenk H.P."/>
            <person name="Zhang Y."/>
            <person name="Roberts G.P."/>
            <person name="Reslewic S."/>
            <person name="Schwartz D.C."/>
        </authorList>
    </citation>
    <scope>NUCLEOTIDE SEQUENCE [LARGE SCALE GENOMIC DNA]</scope>
    <source>
        <strain evidence="7">ATCC 11170 / ATH 1.1.1 / DSM 467 / LMG 4362 / NCIMB 8255 / S1</strain>
    </source>
</reference>
<dbReference type="InterPro" id="IPR014710">
    <property type="entry name" value="RmlC-like_jellyroll"/>
</dbReference>
<evidence type="ECO:0000313" key="7">
    <source>
        <dbReference type="Proteomes" id="UP000001929"/>
    </source>
</evidence>
<dbReference type="CDD" id="cd06124">
    <property type="entry name" value="cupin_NimR-like_N"/>
    <property type="match status" value="1"/>
</dbReference>
<evidence type="ECO:0000256" key="2">
    <source>
        <dbReference type="ARBA" id="ARBA00023015"/>
    </source>
</evidence>
<dbReference type="eggNOG" id="COG2207">
    <property type="taxonomic scope" value="Bacteria"/>
</dbReference>
<dbReference type="Proteomes" id="UP000001929">
    <property type="component" value="Chromosome"/>
</dbReference>
<evidence type="ECO:0000256" key="1">
    <source>
        <dbReference type="ARBA" id="ARBA00022491"/>
    </source>
</evidence>
<dbReference type="Gene3D" id="2.60.120.10">
    <property type="entry name" value="Jelly Rolls"/>
    <property type="match status" value="1"/>
</dbReference>
<dbReference type="PATRIC" id="fig|269796.9.peg.195"/>
<sequence length="256" mass="28469">MKSTDSAYYQNVPRPIGAMSKAYASASVVPMHRHVRGQLIYAVSGVMEVISSDYLWLVPPQRAVWMPPGVEHRMRARGDVSLRTLYIHPDVFPEDFSSFPRTVQVSGLLRELILCAADIPVDYDVDGRDGRLMALLLEEIQWSPEQPLRLPSPRDQRLTRICEAILANPGDDHGLEGWGKIVGASSRTLARLFQAELGVSFRCWRQQARILAALPRLAAGEPVTAIAADLGYETPGAFASMFRRLTGAKPSQYFPH</sequence>
<dbReference type="EnsemblBacteria" id="ABC20945">
    <property type="protein sequence ID" value="ABC20945"/>
    <property type="gene ID" value="Rru_A0140"/>
</dbReference>
<dbReference type="GO" id="GO:0003700">
    <property type="term" value="F:DNA-binding transcription factor activity"/>
    <property type="evidence" value="ECO:0007669"/>
    <property type="project" value="InterPro"/>
</dbReference>
<evidence type="ECO:0000259" key="5">
    <source>
        <dbReference type="PROSITE" id="PS01124"/>
    </source>
</evidence>
<proteinExistence type="predicted"/>
<dbReference type="GO" id="GO:0043565">
    <property type="term" value="F:sequence-specific DNA binding"/>
    <property type="evidence" value="ECO:0007669"/>
    <property type="project" value="InterPro"/>
</dbReference>
<dbReference type="PANTHER" id="PTHR11019">
    <property type="entry name" value="HTH-TYPE TRANSCRIPTIONAL REGULATOR NIMR"/>
    <property type="match status" value="1"/>
</dbReference>
<dbReference type="Gene3D" id="1.10.10.60">
    <property type="entry name" value="Homeodomain-like"/>
    <property type="match status" value="1"/>
</dbReference>
<dbReference type="PhylomeDB" id="Q2RY50"/>
<dbReference type="HOGENOM" id="CLU_000445_87_4_5"/>
<keyword evidence="3" id="KW-0238">DNA-binding</keyword>